<gene>
    <name evidence="6" type="ORF">SAMN04488109_1592</name>
</gene>
<keyword evidence="1" id="KW-0678">Repressor</keyword>
<evidence type="ECO:0000256" key="1">
    <source>
        <dbReference type="ARBA" id="ARBA00022491"/>
    </source>
</evidence>
<dbReference type="Pfam" id="PF08220">
    <property type="entry name" value="HTH_DeoR"/>
    <property type="match status" value="1"/>
</dbReference>
<reference evidence="6 7" key="1">
    <citation type="submission" date="2016-11" db="EMBL/GenBank/DDBJ databases">
        <authorList>
            <person name="Jaros S."/>
            <person name="Januszkiewicz K."/>
            <person name="Wedrychowicz H."/>
        </authorList>
    </citation>
    <scope>NUCLEOTIDE SEQUENCE [LARGE SCALE GENOMIC DNA]</scope>
    <source>
        <strain evidence="6 7">DSM 24574</strain>
    </source>
</reference>
<dbReference type="STRING" id="947013.SAMN04488109_1592"/>
<keyword evidence="7" id="KW-1185">Reference proteome</keyword>
<dbReference type="PANTHER" id="PTHR30363:SF4">
    <property type="entry name" value="GLYCEROL-3-PHOSPHATE REGULON REPRESSOR"/>
    <property type="match status" value="1"/>
</dbReference>
<evidence type="ECO:0000313" key="6">
    <source>
        <dbReference type="EMBL" id="SHG73085.1"/>
    </source>
</evidence>
<dbReference type="SUPFAM" id="SSF100950">
    <property type="entry name" value="NagB/RpiA/CoA transferase-like"/>
    <property type="match status" value="1"/>
</dbReference>
<evidence type="ECO:0000259" key="5">
    <source>
        <dbReference type="PROSITE" id="PS51000"/>
    </source>
</evidence>
<dbReference type="EMBL" id="FQWQ01000001">
    <property type="protein sequence ID" value="SHG73085.1"/>
    <property type="molecule type" value="Genomic_DNA"/>
</dbReference>
<dbReference type="InterPro" id="IPR001034">
    <property type="entry name" value="DeoR_HTH"/>
</dbReference>
<dbReference type="AlphaFoldDB" id="A0A1M5M779"/>
<keyword evidence="2" id="KW-0805">Transcription regulation</keyword>
<dbReference type="InterPro" id="IPR037171">
    <property type="entry name" value="NagB/RpiA_transferase-like"/>
</dbReference>
<organism evidence="6 7">
    <name type="scientific">Chryseolinea serpens</name>
    <dbReference type="NCBI Taxonomy" id="947013"/>
    <lineage>
        <taxon>Bacteria</taxon>
        <taxon>Pseudomonadati</taxon>
        <taxon>Bacteroidota</taxon>
        <taxon>Cytophagia</taxon>
        <taxon>Cytophagales</taxon>
        <taxon>Fulvivirgaceae</taxon>
        <taxon>Chryseolinea</taxon>
    </lineage>
</organism>
<proteinExistence type="predicted"/>
<dbReference type="InterPro" id="IPR036390">
    <property type="entry name" value="WH_DNA-bd_sf"/>
</dbReference>
<dbReference type="PANTHER" id="PTHR30363">
    <property type="entry name" value="HTH-TYPE TRANSCRIPTIONAL REGULATOR SRLR-RELATED"/>
    <property type="match status" value="1"/>
</dbReference>
<evidence type="ECO:0000256" key="4">
    <source>
        <dbReference type="ARBA" id="ARBA00023163"/>
    </source>
</evidence>
<dbReference type="Proteomes" id="UP000184212">
    <property type="component" value="Unassembled WGS sequence"/>
</dbReference>
<dbReference type="Gene3D" id="1.10.10.10">
    <property type="entry name" value="Winged helix-like DNA-binding domain superfamily/Winged helix DNA-binding domain"/>
    <property type="match status" value="1"/>
</dbReference>
<dbReference type="RefSeq" id="WP_245804046.1">
    <property type="nucleotide sequence ID" value="NZ_FQWQ01000001.1"/>
</dbReference>
<dbReference type="PRINTS" id="PR00037">
    <property type="entry name" value="HTHLACR"/>
</dbReference>
<dbReference type="InterPro" id="IPR018356">
    <property type="entry name" value="Tscrpt_reg_HTH_DeoR_CS"/>
</dbReference>
<keyword evidence="3" id="KW-0238">DNA-binding</keyword>
<evidence type="ECO:0000256" key="3">
    <source>
        <dbReference type="ARBA" id="ARBA00023125"/>
    </source>
</evidence>
<name>A0A1M5M779_9BACT</name>
<keyword evidence="4" id="KW-0804">Transcription</keyword>
<dbReference type="SMART" id="SM00420">
    <property type="entry name" value="HTH_DEOR"/>
    <property type="match status" value="1"/>
</dbReference>
<feature type="domain" description="HTH deoR-type" evidence="5">
    <location>
        <begin position="9"/>
        <end position="64"/>
    </location>
</feature>
<dbReference type="SUPFAM" id="SSF46785">
    <property type="entry name" value="Winged helix' DNA-binding domain"/>
    <property type="match status" value="1"/>
</dbReference>
<dbReference type="GO" id="GO:0003700">
    <property type="term" value="F:DNA-binding transcription factor activity"/>
    <property type="evidence" value="ECO:0007669"/>
    <property type="project" value="InterPro"/>
</dbReference>
<dbReference type="PROSITE" id="PS00894">
    <property type="entry name" value="HTH_DEOR_1"/>
    <property type="match status" value="1"/>
</dbReference>
<accession>A0A1M5M779</accession>
<protein>
    <submittedName>
        <fullName evidence="6">Transcriptional regulator, DeoR family</fullName>
    </submittedName>
</protein>
<sequence>MHNIATMLKEERFQLILNRLSEDQKVTLKTLSEQLKVSEYTVRRDLKELTDQGLLKAVRGGAIPHSPTPHHFADRLNYQNEVKRAIAEKALGLLQNGQVVVLDGGTTAMAISSILPRDLQITVVTNSFPIVNVLESHPNIEVLFAGGRLNKTAFAAIGHDTINFMRNVRADIYFMGICSIHPTIGVTTIHYEESEVKKAIVEVSKKVVALTPNERINTAEAFFICPALSVDVIITDDKGKELAEESFKDSGITVM</sequence>
<dbReference type="Gene3D" id="3.40.50.1360">
    <property type="match status" value="1"/>
</dbReference>
<evidence type="ECO:0000256" key="2">
    <source>
        <dbReference type="ARBA" id="ARBA00023015"/>
    </source>
</evidence>
<dbReference type="InterPro" id="IPR036388">
    <property type="entry name" value="WH-like_DNA-bd_sf"/>
</dbReference>
<dbReference type="SMART" id="SM01134">
    <property type="entry name" value="DeoRC"/>
    <property type="match status" value="1"/>
</dbReference>
<dbReference type="InterPro" id="IPR050313">
    <property type="entry name" value="Carb_Metab_HTH_regulators"/>
</dbReference>
<dbReference type="InterPro" id="IPR014036">
    <property type="entry name" value="DeoR-like_C"/>
</dbReference>
<evidence type="ECO:0000313" key="7">
    <source>
        <dbReference type="Proteomes" id="UP000184212"/>
    </source>
</evidence>
<dbReference type="Pfam" id="PF00455">
    <property type="entry name" value="DeoRC"/>
    <property type="match status" value="1"/>
</dbReference>
<dbReference type="GO" id="GO:0003677">
    <property type="term" value="F:DNA binding"/>
    <property type="evidence" value="ECO:0007669"/>
    <property type="project" value="UniProtKB-KW"/>
</dbReference>
<dbReference type="PROSITE" id="PS51000">
    <property type="entry name" value="HTH_DEOR_2"/>
    <property type="match status" value="1"/>
</dbReference>